<name>A0A9P3LJC8_9APHY</name>
<gene>
    <name evidence="1" type="ORF">PsYK624_122800</name>
</gene>
<sequence length="394" mass="43443">MRTIPVELQDCVLDNLRGSRAILVNCTLVCRAWRRRARFNLFHTIQIDWAERRRTTLLLEVLLETHSLVRDLTLTSAAYMQPEELVGLLEALENLESLSILAHRRNSGLLHLLFVISAHPVLGERLLAAIARMEKLRALDFTPRGLLYSWAPQSTLREDGPALSGTGLSALSRLDGDMFPAQRAHRLWTAIAAAKALDGAAPLTHFGTAVHSLQPLSGFIAEVGAQLQSLRLDLRAIFLAGEDTISSFRTSGLSLSHCKNLRTLTMYLEAPSTRDNGNINVCAALLSTAGEDVPLVRINITLYHLSRKFFMLPSIAESAEALDESIVGLPHLKRVDWHLAHCVPDDDATSHGGKTQLADMFAELFPELATQTKGVKVNWKSDMEKTRGPQIGAA</sequence>
<dbReference type="Proteomes" id="UP000703269">
    <property type="component" value="Unassembled WGS sequence"/>
</dbReference>
<reference evidence="1 2" key="1">
    <citation type="submission" date="2021-08" db="EMBL/GenBank/DDBJ databases">
        <title>Draft Genome Sequence of Phanerochaete sordida strain YK-624.</title>
        <authorList>
            <person name="Mori T."/>
            <person name="Dohra H."/>
            <person name="Suzuki T."/>
            <person name="Kawagishi H."/>
            <person name="Hirai H."/>
        </authorList>
    </citation>
    <scope>NUCLEOTIDE SEQUENCE [LARGE SCALE GENOMIC DNA]</scope>
    <source>
        <strain evidence="1 2">YK-624</strain>
    </source>
</reference>
<keyword evidence="2" id="KW-1185">Reference proteome</keyword>
<comment type="caution">
    <text evidence="1">The sequence shown here is derived from an EMBL/GenBank/DDBJ whole genome shotgun (WGS) entry which is preliminary data.</text>
</comment>
<evidence type="ECO:0008006" key="3">
    <source>
        <dbReference type="Google" id="ProtNLM"/>
    </source>
</evidence>
<protein>
    <recommendedName>
        <fullName evidence="3">F-box domain-containing protein</fullName>
    </recommendedName>
</protein>
<evidence type="ECO:0000313" key="1">
    <source>
        <dbReference type="EMBL" id="GJE96087.1"/>
    </source>
</evidence>
<evidence type="ECO:0000313" key="2">
    <source>
        <dbReference type="Proteomes" id="UP000703269"/>
    </source>
</evidence>
<proteinExistence type="predicted"/>
<dbReference type="EMBL" id="BPQB01000055">
    <property type="protein sequence ID" value="GJE96087.1"/>
    <property type="molecule type" value="Genomic_DNA"/>
</dbReference>
<dbReference type="AlphaFoldDB" id="A0A9P3LJC8"/>
<accession>A0A9P3LJC8</accession>
<organism evidence="1 2">
    <name type="scientific">Phanerochaete sordida</name>
    <dbReference type="NCBI Taxonomy" id="48140"/>
    <lineage>
        <taxon>Eukaryota</taxon>
        <taxon>Fungi</taxon>
        <taxon>Dikarya</taxon>
        <taxon>Basidiomycota</taxon>
        <taxon>Agaricomycotina</taxon>
        <taxon>Agaricomycetes</taxon>
        <taxon>Polyporales</taxon>
        <taxon>Phanerochaetaceae</taxon>
        <taxon>Phanerochaete</taxon>
    </lineage>
</organism>
<dbReference type="OrthoDB" id="2788229at2759"/>